<dbReference type="PANTHER" id="PTHR12553:SF49">
    <property type="entry name" value="ZINC PHOSPHODIESTERASE ELAC PROTEIN 2"/>
    <property type="match status" value="1"/>
</dbReference>
<evidence type="ECO:0000313" key="14">
    <source>
        <dbReference type="Proteomes" id="UP000245207"/>
    </source>
</evidence>
<protein>
    <recommendedName>
        <fullName evidence="4">ribonuclease Z</fullName>
        <ecNumber evidence="4">3.1.26.11</ecNumber>
    </recommendedName>
</protein>
<feature type="domain" description="tRNase Z endonuclease" evidence="12">
    <location>
        <begin position="115"/>
        <end position="171"/>
    </location>
</feature>
<keyword evidence="8" id="KW-0255">Endonuclease</keyword>
<keyword evidence="5" id="KW-0819">tRNA processing</keyword>
<gene>
    <name evidence="13" type="ORF">CTI12_AA334150</name>
</gene>
<evidence type="ECO:0000256" key="9">
    <source>
        <dbReference type="ARBA" id="ARBA00022801"/>
    </source>
</evidence>
<evidence type="ECO:0000256" key="11">
    <source>
        <dbReference type="SAM" id="MobiDB-lite"/>
    </source>
</evidence>
<dbReference type="EMBL" id="PKPP01004131">
    <property type="protein sequence ID" value="PWA65919.1"/>
    <property type="molecule type" value="Genomic_DNA"/>
</dbReference>
<dbReference type="STRING" id="35608.A0A2U1MXG3"/>
<dbReference type="InterPro" id="IPR047151">
    <property type="entry name" value="RNZ2-like"/>
</dbReference>
<keyword evidence="6" id="KW-0540">Nuclease</keyword>
<comment type="catalytic activity">
    <reaction evidence="1">
        <text>Endonucleolytic cleavage of RNA, removing extra 3' nucleotides from tRNA precursor, generating 3' termini of tRNAs. A 3'-hydroxy group is left at the tRNA terminus and a 5'-phosphoryl group is left at the trailer molecule.</text>
        <dbReference type="EC" id="3.1.26.11"/>
    </reaction>
</comment>
<evidence type="ECO:0000256" key="3">
    <source>
        <dbReference type="ARBA" id="ARBA00007823"/>
    </source>
</evidence>
<reference evidence="13 14" key="1">
    <citation type="journal article" date="2018" name="Mol. Plant">
        <title>The genome of Artemisia annua provides insight into the evolution of Asteraceae family and artemisinin biosynthesis.</title>
        <authorList>
            <person name="Shen Q."/>
            <person name="Zhang L."/>
            <person name="Liao Z."/>
            <person name="Wang S."/>
            <person name="Yan T."/>
            <person name="Shi P."/>
            <person name="Liu M."/>
            <person name="Fu X."/>
            <person name="Pan Q."/>
            <person name="Wang Y."/>
            <person name="Lv Z."/>
            <person name="Lu X."/>
            <person name="Zhang F."/>
            <person name="Jiang W."/>
            <person name="Ma Y."/>
            <person name="Chen M."/>
            <person name="Hao X."/>
            <person name="Li L."/>
            <person name="Tang Y."/>
            <person name="Lv G."/>
            <person name="Zhou Y."/>
            <person name="Sun X."/>
            <person name="Brodelius P.E."/>
            <person name="Rose J.K.C."/>
            <person name="Tang K."/>
        </authorList>
    </citation>
    <scope>NUCLEOTIDE SEQUENCE [LARGE SCALE GENOMIC DNA]</scope>
    <source>
        <strain evidence="14">cv. Huhao1</strain>
        <tissue evidence="13">Leaf</tissue>
    </source>
</reference>
<evidence type="ECO:0000256" key="7">
    <source>
        <dbReference type="ARBA" id="ARBA00022723"/>
    </source>
</evidence>
<dbReference type="GO" id="GO:0046872">
    <property type="term" value="F:metal ion binding"/>
    <property type="evidence" value="ECO:0007669"/>
    <property type="project" value="UniProtKB-KW"/>
</dbReference>
<dbReference type="EC" id="3.1.26.11" evidence="4"/>
<dbReference type="InterPro" id="IPR036866">
    <property type="entry name" value="RibonucZ/Hydroxyglut_hydro"/>
</dbReference>
<keyword evidence="9" id="KW-0378">Hydrolase</keyword>
<evidence type="ECO:0000313" key="13">
    <source>
        <dbReference type="EMBL" id="PWA65919.1"/>
    </source>
</evidence>
<dbReference type="GO" id="GO:1990180">
    <property type="term" value="P:mitochondrial tRNA 3'-end processing"/>
    <property type="evidence" value="ECO:0007669"/>
    <property type="project" value="TreeGrafter"/>
</dbReference>
<dbReference type="Gene3D" id="3.60.15.10">
    <property type="entry name" value="Ribonuclease Z/Hydroxyacylglutathione hydrolase-like"/>
    <property type="match status" value="1"/>
</dbReference>
<comment type="cofactor">
    <cofactor evidence="2">
        <name>Zn(2+)</name>
        <dbReference type="ChEBI" id="CHEBI:29105"/>
    </cofactor>
</comment>
<dbReference type="SUPFAM" id="SSF56281">
    <property type="entry name" value="Metallo-hydrolase/oxidoreductase"/>
    <property type="match status" value="1"/>
</dbReference>
<comment type="caution">
    <text evidence="13">The sequence shown here is derived from an EMBL/GenBank/DDBJ whole genome shotgun (WGS) entry which is preliminary data.</text>
</comment>
<accession>A0A2U1MXG3</accession>
<dbReference type="Proteomes" id="UP000245207">
    <property type="component" value="Unassembled WGS sequence"/>
</dbReference>
<evidence type="ECO:0000256" key="5">
    <source>
        <dbReference type="ARBA" id="ARBA00022694"/>
    </source>
</evidence>
<dbReference type="Pfam" id="PF13691">
    <property type="entry name" value="Lactamase_B_4"/>
    <property type="match status" value="1"/>
</dbReference>
<comment type="similarity">
    <text evidence="3">Belongs to the RNase Z family.</text>
</comment>
<dbReference type="AlphaFoldDB" id="A0A2U1MXG3"/>
<dbReference type="OrthoDB" id="527344at2759"/>
<keyword evidence="7" id="KW-0479">Metal-binding</keyword>
<evidence type="ECO:0000256" key="6">
    <source>
        <dbReference type="ARBA" id="ARBA00022722"/>
    </source>
</evidence>
<keyword evidence="10" id="KW-0862">Zinc</keyword>
<dbReference type="InterPro" id="IPR027794">
    <property type="entry name" value="tRNase_Z_dom"/>
</dbReference>
<evidence type="ECO:0000256" key="10">
    <source>
        <dbReference type="ARBA" id="ARBA00022833"/>
    </source>
</evidence>
<evidence type="ECO:0000259" key="12">
    <source>
        <dbReference type="Pfam" id="PF13691"/>
    </source>
</evidence>
<dbReference type="GO" id="GO:0005739">
    <property type="term" value="C:mitochondrion"/>
    <property type="evidence" value="ECO:0007669"/>
    <property type="project" value="TreeGrafter"/>
</dbReference>
<feature type="region of interest" description="Disordered" evidence="11">
    <location>
        <begin position="69"/>
        <end position="92"/>
    </location>
</feature>
<dbReference type="PANTHER" id="PTHR12553">
    <property type="entry name" value="ZINC PHOSPHODIESTERASE ELAC PROTEIN 2"/>
    <property type="match status" value="1"/>
</dbReference>
<evidence type="ECO:0000256" key="2">
    <source>
        <dbReference type="ARBA" id="ARBA00001947"/>
    </source>
</evidence>
<name>A0A2U1MXG3_ARTAN</name>
<evidence type="ECO:0000256" key="4">
    <source>
        <dbReference type="ARBA" id="ARBA00012477"/>
    </source>
</evidence>
<proteinExistence type="inferred from homology"/>
<evidence type="ECO:0000256" key="8">
    <source>
        <dbReference type="ARBA" id="ARBA00022759"/>
    </source>
</evidence>
<sequence>MPLFTHNLRLLFLNPNPSLFFKFTPKYNTIYKTNKYPLFTCLSSPRNPKKTYNQTRRISATRIKKMEEKDETKVGFNRKRAEGKDKSSRPKDLKLKARKLNPVNTISYVQILGTGMDTQDTSSSVLLFFDKQRFIFNAGEGLQRYCTEHRIKLSKIDHIFLSRVCSETAGGLPGLLLTLAGTGEEGISVNVWGPSDFKYLVDAMKSFIPNAAMVHSRCFGPSPNSDNVSLDNPGKLHDQLKLIDDEVVKISAILLQPANHGLKEDKNAFKSSDISVLYICELPEIRGKFDLEKATALGLKRGPKYRDLQEGKSVKSDTMDIMVYLLPLVII</sequence>
<keyword evidence="14" id="KW-1185">Reference proteome</keyword>
<evidence type="ECO:0000256" key="1">
    <source>
        <dbReference type="ARBA" id="ARBA00000402"/>
    </source>
</evidence>
<dbReference type="GO" id="GO:0042781">
    <property type="term" value="F:3'-tRNA processing endoribonuclease activity"/>
    <property type="evidence" value="ECO:0007669"/>
    <property type="project" value="UniProtKB-EC"/>
</dbReference>
<organism evidence="13 14">
    <name type="scientific">Artemisia annua</name>
    <name type="common">Sweet wormwood</name>
    <dbReference type="NCBI Taxonomy" id="35608"/>
    <lineage>
        <taxon>Eukaryota</taxon>
        <taxon>Viridiplantae</taxon>
        <taxon>Streptophyta</taxon>
        <taxon>Embryophyta</taxon>
        <taxon>Tracheophyta</taxon>
        <taxon>Spermatophyta</taxon>
        <taxon>Magnoliopsida</taxon>
        <taxon>eudicotyledons</taxon>
        <taxon>Gunneridae</taxon>
        <taxon>Pentapetalae</taxon>
        <taxon>asterids</taxon>
        <taxon>campanulids</taxon>
        <taxon>Asterales</taxon>
        <taxon>Asteraceae</taxon>
        <taxon>Asteroideae</taxon>
        <taxon>Anthemideae</taxon>
        <taxon>Artemisiinae</taxon>
        <taxon>Artemisia</taxon>
    </lineage>
</organism>